<keyword evidence="3" id="KW-1185">Reference proteome</keyword>
<evidence type="ECO:0000313" key="3">
    <source>
        <dbReference type="Proteomes" id="UP000252731"/>
    </source>
</evidence>
<keyword evidence="1" id="KW-0812">Transmembrane</keyword>
<evidence type="ECO:0000313" key="2">
    <source>
        <dbReference type="EMBL" id="RBP92191.1"/>
    </source>
</evidence>
<sequence>MVGYITDLTLVALLIIGFTALLGVLTNGIGEKVFGGKNKSEFVDQSARVQTGWKSVGGKKKQ</sequence>
<name>A0A366JT98_CYTFI</name>
<dbReference type="RefSeq" id="WP_113883331.1">
    <property type="nucleotide sequence ID" value="NZ_QNSF01000007.1"/>
</dbReference>
<comment type="caution">
    <text evidence="2">The sequence shown here is derived from an EMBL/GenBank/DDBJ whole genome shotgun (WGS) entry which is preliminary data.</text>
</comment>
<reference evidence="2 3" key="1">
    <citation type="submission" date="2018-06" db="EMBL/GenBank/DDBJ databases">
        <title>Freshwater and sediment microbial communities from various areas in North America, analyzing microbe dynamics in response to fracking.</title>
        <authorList>
            <person name="Lamendella R."/>
        </authorList>
    </citation>
    <scope>NUCLEOTIDE SEQUENCE [LARGE SCALE GENOMIC DNA]</scope>
    <source>
        <strain evidence="2 3">14_TX</strain>
    </source>
</reference>
<feature type="transmembrane region" description="Helical" evidence="1">
    <location>
        <begin position="12"/>
        <end position="30"/>
    </location>
</feature>
<proteinExistence type="predicted"/>
<dbReference type="AlphaFoldDB" id="A0A366JT98"/>
<protein>
    <submittedName>
        <fullName evidence="2">Uncharacterized protein</fullName>
    </submittedName>
</protein>
<dbReference type="OrthoDB" id="2888596at2"/>
<dbReference type="EMBL" id="QNSF01000007">
    <property type="protein sequence ID" value="RBP92191.1"/>
    <property type="molecule type" value="Genomic_DNA"/>
</dbReference>
<evidence type="ECO:0000256" key="1">
    <source>
        <dbReference type="SAM" id="Phobius"/>
    </source>
</evidence>
<keyword evidence="1" id="KW-1133">Transmembrane helix</keyword>
<gene>
    <name evidence="2" type="ORF">DFO70_107121</name>
</gene>
<accession>A0A366JT98</accession>
<dbReference type="Proteomes" id="UP000252731">
    <property type="component" value="Unassembled WGS sequence"/>
</dbReference>
<organism evidence="2 3">
    <name type="scientific">Cytobacillus firmus</name>
    <name type="common">Bacillus firmus</name>
    <dbReference type="NCBI Taxonomy" id="1399"/>
    <lineage>
        <taxon>Bacteria</taxon>
        <taxon>Bacillati</taxon>
        <taxon>Bacillota</taxon>
        <taxon>Bacilli</taxon>
        <taxon>Bacillales</taxon>
        <taxon>Bacillaceae</taxon>
        <taxon>Cytobacillus</taxon>
    </lineage>
</organism>
<keyword evidence="1" id="KW-0472">Membrane</keyword>